<dbReference type="SMART" id="SM00316">
    <property type="entry name" value="S1"/>
    <property type="match status" value="1"/>
</dbReference>
<dbReference type="Proteomes" id="UP000279994">
    <property type="component" value="Unassembled WGS sequence"/>
</dbReference>
<reference evidence="3 4" key="1">
    <citation type="submission" date="2018-11" db="EMBL/GenBank/DDBJ databases">
        <authorList>
            <person name="Li F."/>
        </authorList>
    </citation>
    <scope>NUCLEOTIDE SEQUENCE [LARGE SCALE GENOMIC DNA]</scope>
    <source>
        <strain evidence="3 4">Gsoil 818</strain>
    </source>
</reference>
<evidence type="ECO:0000313" key="4">
    <source>
        <dbReference type="Proteomes" id="UP000279994"/>
    </source>
</evidence>
<accession>A0A3N0GKT2</accession>
<dbReference type="PROSITE" id="PS50126">
    <property type="entry name" value="S1"/>
    <property type="match status" value="1"/>
</dbReference>
<evidence type="ECO:0000256" key="1">
    <source>
        <dbReference type="SAM" id="MobiDB-lite"/>
    </source>
</evidence>
<protein>
    <submittedName>
        <fullName evidence="3">S1 RNA-binding domain-containing protein</fullName>
    </submittedName>
</protein>
<dbReference type="AlphaFoldDB" id="A0A3N0GKT2"/>
<dbReference type="EMBL" id="RJSF01000043">
    <property type="protein sequence ID" value="RNM12999.1"/>
    <property type="molecule type" value="Genomic_DNA"/>
</dbReference>
<dbReference type="Gene3D" id="2.40.50.140">
    <property type="entry name" value="Nucleic acid-binding proteins"/>
    <property type="match status" value="1"/>
</dbReference>
<feature type="domain" description="S1 motif" evidence="2">
    <location>
        <begin position="313"/>
        <end position="380"/>
    </location>
</feature>
<gene>
    <name evidence="3" type="ORF">EFL26_16335</name>
</gene>
<sequence>MARGSRSSGGRSTASYRGSSRSSASSSSTRSSNSRMWSQPATAKQIAALKASGNFDGKYYSKGRAGQTIGQSVRSTNDTRIVAGGSGTIQFHHLIDEALERLTAQRMSAHTASTTEAISATTSCVAEDPNIVLEEGTTMSQLTVHRSPAVATITSVVATPVASVGATPFAYVPELVTTLLQPLVESTDPAQIRALEKALIIAKGTLAKSLTRARNELIGILRGAPSGVIASPEARADEILWSACSADLEQELIVATRTRRGRTHPSKVIDEMLAQVRHRVELAMIEASDMVEVAKIQAALPPTPTLGYEPCWGEITGVKPFGAFILLPSGEPGLLHVSEMHPLNNGRRVEDATRVVNVGQSVYVKVTGKNEKGQLNFALVSEA</sequence>
<comment type="caution">
    <text evidence="3">The sequence shown here is derived from an EMBL/GenBank/DDBJ whole genome shotgun (WGS) entry which is preliminary data.</text>
</comment>
<dbReference type="SUPFAM" id="SSF50249">
    <property type="entry name" value="Nucleic acid-binding proteins"/>
    <property type="match status" value="1"/>
</dbReference>
<name>A0A3N0GKT2_9ACTN</name>
<evidence type="ECO:0000313" key="3">
    <source>
        <dbReference type="EMBL" id="RNM12999.1"/>
    </source>
</evidence>
<dbReference type="InterPro" id="IPR012340">
    <property type="entry name" value="NA-bd_OB-fold"/>
</dbReference>
<organism evidence="3 4">
    <name type="scientific">Nocardioides pocheonensis</name>
    <dbReference type="NCBI Taxonomy" id="661485"/>
    <lineage>
        <taxon>Bacteria</taxon>
        <taxon>Bacillati</taxon>
        <taxon>Actinomycetota</taxon>
        <taxon>Actinomycetes</taxon>
        <taxon>Propionibacteriales</taxon>
        <taxon>Nocardioidaceae</taxon>
        <taxon>Nocardioides</taxon>
    </lineage>
</organism>
<dbReference type="InterPro" id="IPR003029">
    <property type="entry name" value="S1_domain"/>
</dbReference>
<evidence type="ECO:0000259" key="2">
    <source>
        <dbReference type="PROSITE" id="PS50126"/>
    </source>
</evidence>
<feature type="compositionally biased region" description="Low complexity" evidence="1">
    <location>
        <begin position="1"/>
        <end position="35"/>
    </location>
</feature>
<proteinExistence type="predicted"/>
<dbReference type="Pfam" id="PF00575">
    <property type="entry name" value="S1"/>
    <property type="match status" value="1"/>
</dbReference>
<feature type="region of interest" description="Disordered" evidence="1">
    <location>
        <begin position="1"/>
        <end position="39"/>
    </location>
</feature>
<dbReference type="GO" id="GO:0003676">
    <property type="term" value="F:nucleic acid binding"/>
    <property type="evidence" value="ECO:0007669"/>
    <property type="project" value="InterPro"/>
</dbReference>
<keyword evidence="4" id="KW-1185">Reference proteome</keyword>